<dbReference type="GO" id="GO:0046872">
    <property type="term" value="F:metal ion binding"/>
    <property type="evidence" value="ECO:0007669"/>
    <property type="project" value="UniProtKB-KW"/>
</dbReference>
<dbReference type="Proteomes" id="UP000503096">
    <property type="component" value="Chromosome"/>
</dbReference>
<dbReference type="RefSeq" id="WP_171161470.1">
    <property type="nucleotide sequence ID" value="NZ_CP053073.1"/>
</dbReference>
<dbReference type="PANTHER" id="PTHR11271">
    <property type="entry name" value="GUANINE DEAMINASE"/>
    <property type="match status" value="1"/>
</dbReference>
<dbReference type="InterPro" id="IPR006680">
    <property type="entry name" value="Amidohydro-rel"/>
</dbReference>
<dbReference type="EC" id="3.5.4.31" evidence="7"/>
<comment type="cofactor">
    <cofactor evidence="1">
        <name>Zn(2+)</name>
        <dbReference type="ChEBI" id="CHEBI:29105"/>
    </cofactor>
</comment>
<dbReference type="InterPro" id="IPR011059">
    <property type="entry name" value="Metal-dep_hydrolase_composite"/>
</dbReference>
<dbReference type="InParanoid" id="A0A6M4H7S0"/>
<dbReference type="PANTHER" id="PTHR11271:SF48">
    <property type="entry name" value="AMIDOHYDROLASE-RELATED DOMAIN-CONTAINING PROTEIN"/>
    <property type="match status" value="1"/>
</dbReference>
<dbReference type="Gene3D" id="2.30.40.10">
    <property type="entry name" value="Urease, subunit C, domain 1"/>
    <property type="match status" value="1"/>
</dbReference>
<dbReference type="GO" id="GO:0005829">
    <property type="term" value="C:cytosol"/>
    <property type="evidence" value="ECO:0007669"/>
    <property type="project" value="TreeGrafter"/>
</dbReference>
<dbReference type="EMBL" id="CP053073">
    <property type="protein sequence ID" value="QJR14743.1"/>
    <property type="molecule type" value="Genomic_DNA"/>
</dbReference>
<dbReference type="GO" id="GO:0090614">
    <property type="term" value="F:5'-methylthioadenosine deaminase activity"/>
    <property type="evidence" value="ECO:0007669"/>
    <property type="project" value="UniProtKB-EC"/>
</dbReference>
<dbReference type="InterPro" id="IPR055156">
    <property type="entry name" value="HutF-like_N"/>
</dbReference>
<keyword evidence="2" id="KW-0479">Metal-binding</keyword>
<evidence type="ECO:0000256" key="1">
    <source>
        <dbReference type="ARBA" id="ARBA00001947"/>
    </source>
</evidence>
<keyword evidence="3 7" id="KW-0378">Hydrolase</keyword>
<dbReference type="NCBIfam" id="TIGR02022">
    <property type="entry name" value="hutF"/>
    <property type="match status" value="1"/>
</dbReference>
<dbReference type="AlphaFoldDB" id="A0A6M4H7S0"/>
<evidence type="ECO:0000256" key="2">
    <source>
        <dbReference type="ARBA" id="ARBA00022723"/>
    </source>
</evidence>
<feature type="domain" description="Amidohydrolase-related" evidence="5">
    <location>
        <begin position="49"/>
        <end position="433"/>
    </location>
</feature>
<dbReference type="NCBIfam" id="NF006681">
    <property type="entry name" value="PRK09229.1-2"/>
    <property type="match status" value="1"/>
</dbReference>
<evidence type="ECO:0000313" key="8">
    <source>
        <dbReference type="Proteomes" id="UP000503096"/>
    </source>
</evidence>
<dbReference type="KEGG" id="upl:DSM104440_01553"/>
<name>A0A6M4H7S0_9PROT</name>
<protein>
    <submittedName>
        <fullName evidence="7">5'-deoxyadenosine deaminase</fullName>
        <ecNumber evidence="7">3.5.4.31</ecNumber>
    </submittedName>
</protein>
<accession>A0A6M4H7S0</accession>
<proteinExistence type="predicted"/>
<evidence type="ECO:0000256" key="4">
    <source>
        <dbReference type="ARBA" id="ARBA00022833"/>
    </source>
</evidence>
<dbReference type="Gene3D" id="3.20.20.140">
    <property type="entry name" value="Metal-dependent hydrolases"/>
    <property type="match status" value="1"/>
</dbReference>
<dbReference type="Pfam" id="PF01979">
    <property type="entry name" value="Amidohydro_1"/>
    <property type="match status" value="1"/>
</dbReference>
<keyword evidence="4" id="KW-0862">Zinc</keyword>
<sequence>MTTSLFASDALLPDGWARNVRIDWDAAGTITKITPGAKDKGVPKAAGPVLPGMPNLHSHAFQRAMAGLAERHGPSSTDDFWTWRVAMYHLVQTLEPDDIEAIAAQLYIEMLKHGYTSVAEFHYLHHDRNGTPYSDRAELAHRVITAGKNTGIAMTLLPVIYTHGGLGHQPLNAAQKRFAGDSESIPRLLEGLIDFYAGEPHLRFGMAPHSVRAVDANTLTESIAALELIDATAPIHMHASEQRGEVQQCLETHGVTPIDWVCDIAPVSDRWTFIHATHATDREVERMVQSEVVAGLCPTTEANLGDGIFPLHAYARGGGRRGIGGDSHVSVSPFEELRALEYSQRLARHERNVTATDLQPEVATNLWATACIGGAQALGQSIGELAVGQRADLVVLDGADLDFEGLDAGTQLAVAMFSGWKNRITDVFVAGRHVIDAGRHYSEESTATAFRQVLSRLRK</sequence>
<feature type="domain" description="Formimidoylglutamate deiminase N-terminal" evidence="6">
    <location>
        <begin position="3"/>
        <end position="39"/>
    </location>
</feature>
<evidence type="ECO:0000256" key="3">
    <source>
        <dbReference type="ARBA" id="ARBA00022801"/>
    </source>
</evidence>
<reference evidence="7 8" key="1">
    <citation type="submission" date="2020-04" db="EMBL/GenBank/DDBJ databases">
        <title>Usitatibacter rugosus gen. nov., sp. nov. and Usitatibacter palustris sp. nov., novel members of Usitatibacteraceae fam. nov. within the order Nitrosomonadales isolated from soil.</title>
        <authorList>
            <person name="Huber K.J."/>
            <person name="Neumann-Schaal M."/>
            <person name="Geppert A."/>
            <person name="Luckner M."/>
            <person name="Wanner G."/>
            <person name="Overmann J."/>
        </authorList>
    </citation>
    <scope>NUCLEOTIDE SEQUENCE [LARGE SCALE GENOMIC DNA]</scope>
    <source>
        <strain evidence="7 8">Swamp67</strain>
    </source>
</reference>
<dbReference type="InterPro" id="IPR051607">
    <property type="entry name" value="Metallo-dep_hydrolases"/>
</dbReference>
<dbReference type="InterPro" id="IPR032466">
    <property type="entry name" value="Metal_Hydrolase"/>
</dbReference>
<dbReference type="SUPFAM" id="SSF51338">
    <property type="entry name" value="Composite domain of metallo-dependent hydrolases"/>
    <property type="match status" value="1"/>
</dbReference>
<organism evidence="7 8">
    <name type="scientific">Usitatibacter palustris</name>
    <dbReference type="NCBI Taxonomy" id="2732487"/>
    <lineage>
        <taxon>Bacteria</taxon>
        <taxon>Pseudomonadati</taxon>
        <taxon>Pseudomonadota</taxon>
        <taxon>Betaproteobacteria</taxon>
        <taxon>Nitrosomonadales</taxon>
        <taxon>Usitatibacteraceae</taxon>
        <taxon>Usitatibacter</taxon>
    </lineage>
</organism>
<evidence type="ECO:0000313" key="7">
    <source>
        <dbReference type="EMBL" id="QJR14743.1"/>
    </source>
</evidence>
<keyword evidence="8" id="KW-1185">Reference proteome</keyword>
<dbReference type="SUPFAM" id="SSF51556">
    <property type="entry name" value="Metallo-dependent hydrolases"/>
    <property type="match status" value="1"/>
</dbReference>
<dbReference type="NCBIfam" id="NF006684">
    <property type="entry name" value="PRK09229.1-5"/>
    <property type="match status" value="1"/>
</dbReference>
<evidence type="ECO:0000259" key="5">
    <source>
        <dbReference type="Pfam" id="PF01979"/>
    </source>
</evidence>
<dbReference type="InterPro" id="IPR010252">
    <property type="entry name" value="HutF"/>
</dbReference>
<dbReference type="Pfam" id="PF22429">
    <property type="entry name" value="HutF_N"/>
    <property type="match status" value="1"/>
</dbReference>
<gene>
    <name evidence="7" type="primary">dadD</name>
    <name evidence="7" type="ORF">DSM104440_01553</name>
</gene>
<evidence type="ECO:0000259" key="6">
    <source>
        <dbReference type="Pfam" id="PF22429"/>
    </source>
</evidence>